<dbReference type="InterPro" id="IPR016181">
    <property type="entry name" value="Acyl_CoA_acyltransferase"/>
</dbReference>
<name>A0AAI9MWG4_PROST</name>
<reference evidence="4" key="1">
    <citation type="submission" date="2024-02" db="EMBL/GenBank/DDBJ databases">
        <authorList>
            <consortium name="Clinical and Environmental Microbiology Branch: Whole genome sequencing antimicrobial resistance pathogens in the healthcare setting"/>
        </authorList>
    </citation>
    <scope>NUCLEOTIDE SEQUENCE</scope>
    <source>
        <strain evidence="4">2020GO-00142</strain>
    </source>
</reference>
<protein>
    <submittedName>
        <fullName evidence="4">GNAT family N-acetyltransferase</fullName>
    </submittedName>
</protein>
<evidence type="ECO:0000256" key="2">
    <source>
        <dbReference type="ARBA" id="ARBA00023315"/>
    </source>
</evidence>
<keyword evidence="2" id="KW-0012">Acyltransferase</keyword>
<dbReference type="RefSeq" id="WP_196713115.1">
    <property type="nucleotide sequence ID" value="NZ_JADSTC010000001.1"/>
</dbReference>
<dbReference type="PANTHER" id="PTHR43877">
    <property type="entry name" value="AMINOALKYLPHOSPHONATE N-ACETYLTRANSFERASE-RELATED-RELATED"/>
    <property type="match status" value="1"/>
</dbReference>
<accession>A0AAI9MWG4</accession>
<dbReference type="PROSITE" id="PS51186">
    <property type="entry name" value="GNAT"/>
    <property type="match status" value="1"/>
</dbReference>
<dbReference type="Gene3D" id="3.40.630.30">
    <property type="match status" value="1"/>
</dbReference>
<sequence length="170" mass="20299">MRKDHINEEVMHRVIRQLNKNDIQLHLPVLAELLHQEWRAFTPWATPETITNRLQARILATNLNEVWCVWQNNQLVATASIIDKEIDFIDDAQWWIGEIYTHPTYRGQGIASALIQNVTDDYWKKTDQDLYLYTPDQQKLYQKMGWSITQNLIYQDEMVSIMKRTKHIDF</sequence>
<comment type="caution">
    <text evidence="4">The sequence shown here is derived from an EMBL/GenBank/DDBJ whole genome shotgun (WGS) entry which is preliminary data.</text>
</comment>
<dbReference type="AlphaFoldDB" id="A0AAI9MWG4"/>
<evidence type="ECO:0000313" key="4">
    <source>
        <dbReference type="EMBL" id="EMP9432526.1"/>
    </source>
</evidence>
<gene>
    <name evidence="4" type="ORF">JRA39_001562</name>
</gene>
<organism evidence="4">
    <name type="scientific">Providencia stuartii</name>
    <dbReference type="NCBI Taxonomy" id="588"/>
    <lineage>
        <taxon>Bacteria</taxon>
        <taxon>Pseudomonadati</taxon>
        <taxon>Pseudomonadota</taxon>
        <taxon>Gammaproteobacteria</taxon>
        <taxon>Enterobacterales</taxon>
        <taxon>Morganellaceae</taxon>
        <taxon>Providencia</taxon>
    </lineage>
</organism>
<evidence type="ECO:0000256" key="1">
    <source>
        <dbReference type="ARBA" id="ARBA00022679"/>
    </source>
</evidence>
<dbReference type="InterPro" id="IPR000182">
    <property type="entry name" value="GNAT_dom"/>
</dbReference>
<dbReference type="Pfam" id="PF13508">
    <property type="entry name" value="Acetyltransf_7"/>
    <property type="match status" value="1"/>
</dbReference>
<dbReference type="CDD" id="cd04301">
    <property type="entry name" value="NAT_SF"/>
    <property type="match status" value="1"/>
</dbReference>
<dbReference type="InterPro" id="IPR050832">
    <property type="entry name" value="Bact_Acetyltransf"/>
</dbReference>
<dbReference type="GO" id="GO:0016747">
    <property type="term" value="F:acyltransferase activity, transferring groups other than amino-acyl groups"/>
    <property type="evidence" value="ECO:0007669"/>
    <property type="project" value="InterPro"/>
</dbReference>
<proteinExistence type="predicted"/>
<evidence type="ECO:0000259" key="3">
    <source>
        <dbReference type="PROSITE" id="PS51186"/>
    </source>
</evidence>
<dbReference type="EMBL" id="AAZDVE040000009">
    <property type="protein sequence ID" value="EMP9432526.1"/>
    <property type="molecule type" value="Genomic_DNA"/>
</dbReference>
<feature type="domain" description="N-acetyltransferase" evidence="3">
    <location>
        <begin position="13"/>
        <end position="167"/>
    </location>
</feature>
<dbReference type="SUPFAM" id="SSF55729">
    <property type="entry name" value="Acyl-CoA N-acyltransferases (Nat)"/>
    <property type="match status" value="1"/>
</dbReference>
<keyword evidence="1" id="KW-0808">Transferase</keyword>